<feature type="signal peptide" evidence="1">
    <location>
        <begin position="1"/>
        <end position="19"/>
    </location>
</feature>
<comment type="caution">
    <text evidence="2">The sequence shown here is derived from an EMBL/GenBank/DDBJ whole genome shotgun (WGS) entry which is preliminary data.</text>
</comment>
<keyword evidence="3" id="KW-1185">Reference proteome</keyword>
<evidence type="ECO:0000313" key="3">
    <source>
        <dbReference type="Proteomes" id="UP001415857"/>
    </source>
</evidence>
<feature type="chain" id="PRO_5042867968" evidence="1">
    <location>
        <begin position="20"/>
        <end position="124"/>
    </location>
</feature>
<reference evidence="2 3" key="1">
    <citation type="journal article" date="2024" name="Plant J.">
        <title>Genome sequences and population genomics reveal climatic adaptation and genomic divergence between two closely related sweetgum species.</title>
        <authorList>
            <person name="Xu W.Q."/>
            <person name="Ren C.Q."/>
            <person name="Zhang X.Y."/>
            <person name="Comes H.P."/>
            <person name="Liu X.H."/>
            <person name="Li Y.G."/>
            <person name="Kettle C.J."/>
            <person name="Jalonen R."/>
            <person name="Gaisberger H."/>
            <person name="Ma Y.Z."/>
            <person name="Qiu Y.X."/>
        </authorList>
    </citation>
    <scope>NUCLEOTIDE SEQUENCE [LARGE SCALE GENOMIC DNA]</scope>
    <source>
        <strain evidence="2">Hangzhou</strain>
    </source>
</reference>
<protein>
    <submittedName>
        <fullName evidence="2">Uncharacterized protein</fullName>
    </submittedName>
</protein>
<organism evidence="2 3">
    <name type="scientific">Liquidambar formosana</name>
    <name type="common">Formosan gum</name>
    <dbReference type="NCBI Taxonomy" id="63359"/>
    <lineage>
        <taxon>Eukaryota</taxon>
        <taxon>Viridiplantae</taxon>
        <taxon>Streptophyta</taxon>
        <taxon>Embryophyta</taxon>
        <taxon>Tracheophyta</taxon>
        <taxon>Spermatophyta</taxon>
        <taxon>Magnoliopsida</taxon>
        <taxon>eudicotyledons</taxon>
        <taxon>Gunneridae</taxon>
        <taxon>Pentapetalae</taxon>
        <taxon>Saxifragales</taxon>
        <taxon>Altingiaceae</taxon>
        <taxon>Liquidambar</taxon>
    </lineage>
</organism>
<sequence length="124" mass="13315">MVLPAEGLVFFTAVELTLFCRLVTETADCFSGKPPVLFLLVTETEFELREDPVKVDFATLELESELLFGSILFLTVAAALSTEVTEDCLSGILAFFAGSSPDCTTGSSILVQVAPLSVNQEQMA</sequence>
<accession>A0AAP0N6G6</accession>
<proteinExistence type="predicted"/>
<dbReference type="AlphaFoldDB" id="A0AAP0N6G6"/>
<gene>
    <name evidence="2" type="ORF">L1049_009848</name>
</gene>
<name>A0AAP0N6G6_LIQFO</name>
<dbReference type="EMBL" id="JBBPBK010000016">
    <property type="protein sequence ID" value="KAK9267422.1"/>
    <property type="molecule type" value="Genomic_DNA"/>
</dbReference>
<dbReference type="Proteomes" id="UP001415857">
    <property type="component" value="Unassembled WGS sequence"/>
</dbReference>
<keyword evidence="1" id="KW-0732">Signal</keyword>
<evidence type="ECO:0000256" key="1">
    <source>
        <dbReference type="SAM" id="SignalP"/>
    </source>
</evidence>
<evidence type="ECO:0000313" key="2">
    <source>
        <dbReference type="EMBL" id="KAK9267422.1"/>
    </source>
</evidence>